<dbReference type="PANTHER" id="PTHR24345:SF91">
    <property type="entry name" value="SERINE_THREONINE-PROTEIN KINASE PLK4"/>
    <property type="match status" value="1"/>
</dbReference>
<keyword evidence="9 17" id="KW-0067">ATP-binding</keyword>
<evidence type="ECO:0000256" key="9">
    <source>
        <dbReference type="ARBA" id="ARBA00022840"/>
    </source>
</evidence>
<evidence type="ECO:0000256" key="5">
    <source>
        <dbReference type="ARBA" id="ARBA00022527"/>
    </source>
</evidence>
<dbReference type="SUPFAM" id="SSF56112">
    <property type="entry name" value="Protein kinase-like (PK-like)"/>
    <property type="match status" value="1"/>
</dbReference>
<gene>
    <name evidence="22" type="primary">EOG090X03P9</name>
</gene>
<evidence type="ECO:0000256" key="10">
    <source>
        <dbReference type="ARBA" id="ARBA00022843"/>
    </source>
</evidence>
<comment type="subcellular location">
    <subcellularLocation>
        <location evidence="1">Cytoplasm</location>
        <location evidence="1">Cytoskeleton</location>
        <location evidence="1">Microtubule organizing center</location>
        <location evidence="1">Centrosome</location>
        <location evidence="1">Centriole</location>
    </subcellularLocation>
</comment>
<evidence type="ECO:0000313" key="22">
    <source>
        <dbReference type="EMBL" id="SVE94148.1"/>
    </source>
</evidence>
<evidence type="ECO:0000256" key="13">
    <source>
        <dbReference type="ARBA" id="ARBA00030429"/>
    </source>
</evidence>
<evidence type="ECO:0000259" key="20">
    <source>
        <dbReference type="PROSITE" id="PS51984"/>
    </source>
</evidence>
<dbReference type="InterPro" id="IPR000719">
    <property type="entry name" value="Prot_kinase_dom"/>
</dbReference>
<evidence type="ECO:0000256" key="4">
    <source>
        <dbReference type="ARBA" id="ARBA00022490"/>
    </source>
</evidence>
<dbReference type="InterPro" id="IPR033698">
    <property type="entry name" value="POLO_box_Plk4_2"/>
</dbReference>
<dbReference type="SUPFAM" id="SSF82615">
    <property type="entry name" value="Polo-box domain"/>
    <property type="match status" value="1"/>
</dbReference>
<dbReference type="EMBL" id="LR024529">
    <property type="protein sequence ID" value="SVE94148.1"/>
    <property type="molecule type" value="mRNA"/>
</dbReference>
<evidence type="ECO:0000259" key="19">
    <source>
        <dbReference type="PROSITE" id="PS50011"/>
    </source>
</evidence>
<feature type="domain" description="Cryptic POLO box 2 (CPB2)" evidence="21">
    <location>
        <begin position="467"/>
        <end position="586"/>
    </location>
</feature>
<evidence type="ECO:0000256" key="18">
    <source>
        <dbReference type="SAM" id="MobiDB-lite"/>
    </source>
</evidence>
<dbReference type="InterPro" id="IPR047108">
    <property type="entry name" value="Plk4-like_POLO_box_2_sf"/>
</dbReference>
<keyword evidence="7 17" id="KW-0547">Nucleotide-binding</keyword>
<evidence type="ECO:0000256" key="7">
    <source>
        <dbReference type="ARBA" id="ARBA00022741"/>
    </source>
</evidence>
<protein>
    <recommendedName>
        <fullName evidence="3">Serine/threonine-protein kinase PLK4</fullName>
        <ecNumber evidence="2">2.7.11.21</ecNumber>
    </recommendedName>
    <alternativeName>
        <fullName evidence="12">Polo-like kinase 4</fullName>
    </alternativeName>
    <alternativeName>
        <fullName evidence="13 14">Serine/threonine-protein kinase SAK</fullName>
    </alternativeName>
</protein>
<dbReference type="EC" id="2.7.11.21" evidence="2"/>
<dbReference type="GO" id="GO:0005634">
    <property type="term" value="C:nucleus"/>
    <property type="evidence" value="ECO:0007669"/>
    <property type="project" value="TreeGrafter"/>
</dbReference>
<feature type="compositionally biased region" description="Polar residues" evidence="18">
    <location>
        <begin position="344"/>
        <end position="358"/>
    </location>
</feature>
<dbReference type="PANTHER" id="PTHR24345">
    <property type="entry name" value="SERINE/THREONINE-PROTEIN KINASE PLK"/>
    <property type="match status" value="1"/>
</dbReference>
<evidence type="ECO:0000256" key="8">
    <source>
        <dbReference type="ARBA" id="ARBA00022777"/>
    </source>
</evidence>
<name>A0A4Y7NLL9_9CRUS</name>
<dbReference type="PROSITE" id="PS51984">
    <property type="entry name" value="CPB1"/>
    <property type="match status" value="1"/>
</dbReference>
<sequence>MEEFGNSISDYEFFEQIGKGGFATVHRAICISNGVPVAIKMINKRLMKAAGMVERVRQEVTIHSNLNHPSILQLHAFFEDIDYVYLVLDLCENGEFQRYLKSLGHPLNEDAAREVMEQILEGMLYLHSHNILHRDLSLANLLLTRDMKIKIADFGLATQLSQPDERHMTMCGTPNYISPEVATRSSHGLEADVWGLGCLLYTLLVGRPPFDTDAVKSTLTRVVMADYRLPVTMSTEAKDLIQRLLKKNPKERPSLNEVMEHPFMKKRNRNDVVDSGLFTMSTVPSMMTPSIKVQPPMAPKLRRCNSNREINTGPVLALPKTSSGHSKHSCQCHVVRPPSPKPNPVNTLDRNRSLNTPPLSTARLKATRQRTKNAVCSILEQGEVCLEFIRMRSGVERIVDVCRISGDGMRIVMYQPNNGKGIAVADLPAPLPSKGSDAIYCYENLPTEHWKKYQYAARFVSLVKAKTPKVILYSNRAKCILMENGPNADFEALFYSGWKMARSFHLNNLQITEPNGQTSTLLLKNDEPQLDRESTRDLWHHLKECLAHCERIEASVSQLAALPVGNSSLPFFPLTIGRKPQAPTSNKLSCSNKENQISEPVLSGLKSFDGSVRSTANSSCKSSTLRRLDQQNPVNITRTAEVEGIGRVFQKSTGEVEVQFNDGSRIGIAPNSPTVVFSKSAHSSAEIYNSKEKLPEEVRVKLSKVPEAVKQLFLCNQRNAPPTKYPMLR</sequence>
<evidence type="ECO:0000259" key="21">
    <source>
        <dbReference type="PROSITE" id="PS51985"/>
    </source>
</evidence>
<dbReference type="Gene3D" id="2.40.50.930">
    <property type="match status" value="1"/>
</dbReference>
<dbReference type="FunFam" id="3.30.1120.120:FF:000001">
    <property type="entry name" value="serine/threonine-protein kinase PLK4 isoform X2"/>
    <property type="match status" value="1"/>
</dbReference>
<evidence type="ECO:0000256" key="15">
    <source>
        <dbReference type="ARBA" id="ARBA00047802"/>
    </source>
</evidence>
<feature type="domain" description="Protein kinase" evidence="19">
    <location>
        <begin position="11"/>
        <end position="264"/>
    </location>
</feature>
<evidence type="ECO:0000256" key="6">
    <source>
        <dbReference type="ARBA" id="ARBA00022679"/>
    </source>
</evidence>
<accession>A0A4Y7NLL9</accession>
<dbReference type="FunFam" id="1.10.510.10:FF:000576">
    <property type="entry name" value="Serine/threonine-protein kinase PLK4"/>
    <property type="match status" value="1"/>
</dbReference>
<evidence type="ECO:0000256" key="16">
    <source>
        <dbReference type="ARBA" id="ARBA00048347"/>
    </source>
</evidence>
<dbReference type="Pfam" id="PF18409">
    <property type="entry name" value="Plk4_PB2"/>
    <property type="match status" value="1"/>
</dbReference>
<evidence type="ECO:0000256" key="12">
    <source>
        <dbReference type="ARBA" id="ARBA00030332"/>
    </source>
</evidence>
<keyword evidence="8" id="KW-0418">Kinase</keyword>
<dbReference type="Pfam" id="PF18190">
    <property type="entry name" value="Plk4_PB1"/>
    <property type="match status" value="1"/>
</dbReference>
<dbReference type="PROSITE" id="PS00107">
    <property type="entry name" value="PROTEIN_KINASE_ATP"/>
    <property type="match status" value="1"/>
</dbReference>
<comment type="catalytic activity">
    <reaction evidence="15">
        <text>L-threonyl-[protein] + ATP = O-phospho-L-threonyl-[protein] + ADP + H(+)</text>
        <dbReference type="Rhea" id="RHEA:46608"/>
        <dbReference type="Rhea" id="RHEA-COMP:11060"/>
        <dbReference type="Rhea" id="RHEA-COMP:11605"/>
        <dbReference type="ChEBI" id="CHEBI:15378"/>
        <dbReference type="ChEBI" id="CHEBI:30013"/>
        <dbReference type="ChEBI" id="CHEBI:30616"/>
        <dbReference type="ChEBI" id="CHEBI:61977"/>
        <dbReference type="ChEBI" id="CHEBI:456216"/>
        <dbReference type="EC" id="2.7.11.21"/>
    </reaction>
</comment>
<keyword evidence="6" id="KW-0808">Transferase</keyword>
<dbReference type="InterPro" id="IPR033699">
    <property type="entry name" value="POLO_box_Plk4_1"/>
</dbReference>
<evidence type="ECO:0000256" key="2">
    <source>
        <dbReference type="ARBA" id="ARBA00012424"/>
    </source>
</evidence>
<dbReference type="InterPro" id="IPR011009">
    <property type="entry name" value="Kinase-like_dom_sf"/>
</dbReference>
<keyword evidence="5" id="KW-0723">Serine/threonine-protein kinase</keyword>
<dbReference type="Gene3D" id="3.30.1120.120">
    <property type="match status" value="1"/>
</dbReference>
<dbReference type="AlphaFoldDB" id="A0A4Y7NLL9"/>
<keyword evidence="11" id="KW-0206">Cytoskeleton</keyword>
<dbReference type="Gene3D" id="3.30.1120.130">
    <property type="match status" value="1"/>
</dbReference>
<evidence type="ECO:0000256" key="17">
    <source>
        <dbReference type="PROSITE-ProRule" id="PRU10141"/>
    </source>
</evidence>
<dbReference type="GO" id="GO:0005814">
    <property type="term" value="C:centriole"/>
    <property type="evidence" value="ECO:0007669"/>
    <property type="project" value="UniProtKB-SubCell"/>
</dbReference>
<dbReference type="Gene3D" id="1.10.510.10">
    <property type="entry name" value="Transferase(Phosphotransferase) domain 1"/>
    <property type="match status" value="1"/>
</dbReference>
<keyword evidence="4" id="KW-0963">Cytoplasm</keyword>
<dbReference type="PROSITE" id="PS00109">
    <property type="entry name" value="PROTEIN_KINASE_TYR"/>
    <property type="match status" value="1"/>
</dbReference>
<dbReference type="PROSITE" id="PS51985">
    <property type="entry name" value="CPB2"/>
    <property type="match status" value="1"/>
</dbReference>
<dbReference type="GO" id="GO:0004674">
    <property type="term" value="F:protein serine/threonine kinase activity"/>
    <property type="evidence" value="ECO:0007669"/>
    <property type="project" value="UniProtKB-KW"/>
</dbReference>
<dbReference type="Pfam" id="PF00069">
    <property type="entry name" value="Pkinase"/>
    <property type="match status" value="1"/>
</dbReference>
<dbReference type="PROSITE" id="PS50011">
    <property type="entry name" value="PROTEIN_KINASE_DOM"/>
    <property type="match status" value="1"/>
</dbReference>
<keyword evidence="10" id="KW-0832">Ubl conjugation</keyword>
<proteinExistence type="evidence at transcript level"/>
<dbReference type="GO" id="GO:0005524">
    <property type="term" value="F:ATP binding"/>
    <property type="evidence" value="ECO:0007669"/>
    <property type="project" value="UniProtKB-UniRule"/>
</dbReference>
<dbReference type="InterPro" id="IPR017441">
    <property type="entry name" value="Protein_kinase_ATP_BS"/>
</dbReference>
<feature type="region of interest" description="Disordered" evidence="18">
    <location>
        <begin position="320"/>
        <end position="358"/>
    </location>
</feature>
<feature type="binding site" evidence="17">
    <location>
        <position position="40"/>
    </location>
    <ligand>
        <name>ATP</name>
        <dbReference type="ChEBI" id="CHEBI:30616"/>
    </ligand>
</feature>
<evidence type="ECO:0000256" key="1">
    <source>
        <dbReference type="ARBA" id="ARBA00004114"/>
    </source>
</evidence>
<dbReference type="InterPro" id="IPR046437">
    <property type="entry name" value="Ser_Thr-PK_POLO_box_1_sf"/>
</dbReference>
<organism evidence="22">
    <name type="scientific">Simocephalus serrulatus</name>
    <dbReference type="NCBI Taxonomy" id="117539"/>
    <lineage>
        <taxon>Eukaryota</taxon>
        <taxon>Metazoa</taxon>
        <taxon>Ecdysozoa</taxon>
        <taxon>Arthropoda</taxon>
        <taxon>Crustacea</taxon>
        <taxon>Branchiopoda</taxon>
        <taxon>Diplostraca</taxon>
        <taxon>Cladocera</taxon>
        <taxon>Anomopoda</taxon>
        <taxon>Daphniidae</taxon>
        <taxon>Simocephalus</taxon>
    </lineage>
</organism>
<dbReference type="CDD" id="cd13114">
    <property type="entry name" value="POLO_box_Plk4_1"/>
    <property type="match status" value="1"/>
</dbReference>
<evidence type="ECO:0000256" key="14">
    <source>
        <dbReference type="ARBA" id="ARBA00030924"/>
    </source>
</evidence>
<comment type="catalytic activity">
    <reaction evidence="16">
        <text>L-seryl-[protein] + ATP = O-phospho-L-seryl-[protein] + ADP + H(+)</text>
        <dbReference type="Rhea" id="RHEA:17989"/>
        <dbReference type="Rhea" id="RHEA-COMP:9863"/>
        <dbReference type="Rhea" id="RHEA-COMP:11604"/>
        <dbReference type="ChEBI" id="CHEBI:15378"/>
        <dbReference type="ChEBI" id="CHEBI:29999"/>
        <dbReference type="ChEBI" id="CHEBI:30616"/>
        <dbReference type="ChEBI" id="CHEBI:83421"/>
        <dbReference type="ChEBI" id="CHEBI:456216"/>
        <dbReference type="EC" id="2.7.11.21"/>
    </reaction>
</comment>
<feature type="domain" description="Cryptic POLO box 1 (CPB1)" evidence="20">
    <location>
        <begin position="351"/>
        <end position="466"/>
    </location>
</feature>
<dbReference type="FunFam" id="3.30.200.20:FF:000042">
    <property type="entry name" value="Aurora kinase A"/>
    <property type="match status" value="1"/>
</dbReference>
<reference evidence="22" key="1">
    <citation type="submission" date="2018-08" db="EMBL/GenBank/DDBJ databases">
        <authorList>
            <person name="Cornetti L."/>
        </authorList>
    </citation>
    <scope>NUCLEOTIDE SEQUENCE</scope>
    <source>
        <strain evidence="22">OM-SAIQ-clone2</strain>
    </source>
</reference>
<dbReference type="InterPro" id="IPR008266">
    <property type="entry name" value="Tyr_kinase_AS"/>
</dbReference>
<evidence type="ECO:0000256" key="11">
    <source>
        <dbReference type="ARBA" id="ARBA00023212"/>
    </source>
</evidence>
<evidence type="ECO:0000256" key="3">
    <source>
        <dbReference type="ARBA" id="ARBA00020245"/>
    </source>
</evidence>
<dbReference type="CDD" id="cd13115">
    <property type="entry name" value="POLO_box_Plk4_2"/>
    <property type="match status" value="1"/>
</dbReference>